<dbReference type="Proteomes" id="UP000249746">
    <property type="component" value="Unassembled WGS sequence"/>
</dbReference>
<proteinExistence type="predicted"/>
<dbReference type="AlphaFoldDB" id="A0A2W6NJM1"/>
<comment type="caution">
    <text evidence="1">The sequence shown here is derived from an EMBL/GenBank/DDBJ whole genome shotgun (WGS) entry which is preliminary data.</text>
</comment>
<keyword evidence="2" id="KW-1185">Reference proteome</keyword>
<name>A0A2W6NJM1_9HELI</name>
<dbReference type="EMBL" id="NBIU01000028">
    <property type="protein sequence ID" value="PZT47576.1"/>
    <property type="molecule type" value="Genomic_DNA"/>
</dbReference>
<evidence type="ECO:0000313" key="1">
    <source>
        <dbReference type="EMBL" id="PZT47576.1"/>
    </source>
</evidence>
<gene>
    <name evidence="1" type="ORF">B6S12_08400</name>
</gene>
<accession>A0A2W6NJM1</accession>
<protein>
    <submittedName>
        <fullName evidence="1">Uncharacterized protein</fullName>
    </submittedName>
</protein>
<reference evidence="1 2" key="1">
    <citation type="submission" date="2017-03" db="EMBL/GenBank/DDBJ databases">
        <title>Genomic and clinical evidence uncovers the enterohepatic species Helicobacter valdiviensis as a potential human intestinal pathogen.</title>
        <authorList>
            <person name="Fresia P."/>
            <person name="Jara R."/>
            <person name="Sierra R."/>
            <person name="Ferres I."/>
            <person name="Greif G."/>
            <person name="Iraola G."/>
            <person name="Collado L."/>
        </authorList>
    </citation>
    <scope>NUCLEOTIDE SEQUENCE [LARGE SCALE GENOMIC DNA]</scope>
    <source>
        <strain evidence="1 2">WBE14</strain>
    </source>
</reference>
<sequence>MYDIYLVIFCLYSKKNFYSLRSNIGCEFDENLGTMNCYTYLDALLDFFLTPLMTLLALTAIF</sequence>
<organism evidence="1 2">
    <name type="scientific">Helicobacter valdiviensis</name>
    <dbReference type="NCBI Taxonomy" id="1458358"/>
    <lineage>
        <taxon>Bacteria</taxon>
        <taxon>Pseudomonadati</taxon>
        <taxon>Campylobacterota</taxon>
        <taxon>Epsilonproteobacteria</taxon>
        <taxon>Campylobacterales</taxon>
        <taxon>Helicobacteraceae</taxon>
        <taxon>Helicobacter</taxon>
    </lineage>
</organism>
<evidence type="ECO:0000313" key="2">
    <source>
        <dbReference type="Proteomes" id="UP000249746"/>
    </source>
</evidence>